<evidence type="ECO:0000313" key="3">
    <source>
        <dbReference type="Proteomes" id="UP000650582"/>
    </source>
</evidence>
<comment type="caution">
    <text evidence="2">The sequence shown here is derived from an EMBL/GenBank/DDBJ whole genome shotgun (WGS) entry which is preliminary data.</text>
</comment>
<accession>A0A8H7HBT3</accession>
<feature type="region of interest" description="Disordered" evidence="1">
    <location>
        <begin position="26"/>
        <end position="167"/>
    </location>
</feature>
<feature type="compositionally biased region" description="Basic and acidic residues" evidence="1">
    <location>
        <begin position="123"/>
        <end position="132"/>
    </location>
</feature>
<feature type="compositionally biased region" description="Low complexity" evidence="1">
    <location>
        <begin position="144"/>
        <end position="159"/>
    </location>
</feature>
<gene>
    <name evidence="2" type="ORF">RHS04_02171</name>
</gene>
<feature type="compositionally biased region" description="Polar residues" evidence="1">
    <location>
        <begin position="1"/>
        <end position="17"/>
    </location>
</feature>
<evidence type="ECO:0000256" key="1">
    <source>
        <dbReference type="SAM" id="MobiDB-lite"/>
    </source>
</evidence>
<evidence type="ECO:0000313" key="2">
    <source>
        <dbReference type="EMBL" id="KAF8682634.1"/>
    </source>
</evidence>
<dbReference type="AlphaFoldDB" id="A0A8H7HBT3"/>
<dbReference type="Proteomes" id="UP000650582">
    <property type="component" value="Unassembled WGS sequence"/>
</dbReference>
<reference evidence="2" key="1">
    <citation type="submission" date="2020-09" db="EMBL/GenBank/DDBJ databases">
        <title>Comparative genome analyses of four rice-infecting Rhizoctonia solani isolates reveal extensive enrichment of homogalacturonan modification genes.</title>
        <authorList>
            <person name="Lee D.-Y."/>
            <person name="Jeon J."/>
            <person name="Kim K.-T."/>
            <person name="Cheong K."/>
            <person name="Song H."/>
            <person name="Choi G."/>
            <person name="Ko J."/>
            <person name="Opiyo S.O."/>
            <person name="Zuo S."/>
            <person name="Madhav S."/>
            <person name="Lee Y.-H."/>
            <person name="Wang G.-L."/>
        </authorList>
    </citation>
    <scope>NUCLEOTIDE SEQUENCE</scope>
    <source>
        <strain evidence="2">AG1-IA YN-7</strain>
    </source>
</reference>
<feature type="region of interest" description="Disordered" evidence="1">
    <location>
        <begin position="1"/>
        <end position="20"/>
    </location>
</feature>
<protein>
    <submittedName>
        <fullName evidence="2">Uncharacterized protein</fullName>
    </submittedName>
</protein>
<organism evidence="2 3">
    <name type="scientific">Rhizoctonia solani</name>
    <dbReference type="NCBI Taxonomy" id="456999"/>
    <lineage>
        <taxon>Eukaryota</taxon>
        <taxon>Fungi</taxon>
        <taxon>Dikarya</taxon>
        <taxon>Basidiomycota</taxon>
        <taxon>Agaricomycotina</taxon>
        <taxon>Agaricomycetes</taxon>
        <taxon>Cantharellales</taxon>
        <taxon>Ceratobasidiaceae</taxon>
        <taxon>Rhizoctonia</taxon>
    </lineage>
</organism>
<dbReference type="EMBL" id="JACYCC010000035">
    <property type="protein sequence ID" value="KAF8682634.1"/>
    <property type="molecule type" value="Genomic_DNA"/>
</dbReference>
<proteinExistence type="predicted"/>
<sequence>MPAATQRASLSTSNSNDPVDIIFIESDDDAVDKSESDLQGEGAPSPSFPGTLGNLKSHQSKVSPRRVGASQPIQSSRKLRPRNDIGYTLYRSSSMAQSSSSVNTRNTMKMSGKYDLSKMSVKRKYEEPEIGPRMRKKLSFSGCESEPTTSSEPIISSEPEPGRTSDGKIDYRYYIMKYLNQRD</sequence>
<feature type="compositionally biased region" description="Low complexity" evidence="1">
    <location>
        <begin position="92"/>
        <end position="101"/>
    </location>
</feature>
<name>A0A8H7HBT3_9AGAM</name>